<dbReference type="EMBL" id="HE575322">
    <property type="protein sequence ID" value="CCC93016.1"/>
    <property type="molecule type" value="Genomic_DNA"/>
</dbReference>
<gene>
    <name evidence="1" type="ORF">TCIL3000_9_4160</name>
</gene>
<dbReference type="VEuPathDB" id="TriTrypDB:TcIL3000_9_4160"/>
<sequence>MGIRTGITYAPPKEMANAFDMGRVMQRFWSPFSRHIRGPNLHAYGFGEMFNDIRTPDSDFTCQVNGRVGGAKLVEDFFIVLLCGFDFERVKIERQMAPGGTTDPCQFSGTYVLAHTRPFLGWKPRLIERSVDRCTPSPSCSSGATAENREVCLERPPSAKESFPSLVINVPFTARLEGNVGRISHLVFRSPVIDVITVHESCPETVRSCLQNPEALQALVTLRRANVRPSIITDKTLMGITAKKEAWSSALGIL</sequence>
<reference evidence="1" key="1">
    <citation type="journal article" date="2012" name="Proc. Natl. Acad. Sci. U.S.A.">
        <title>Antigenic diversity is generated by distinct evolutionary mechanisms in African trypanosome species.</title>
        <authorList>
            <person name="Jackson A.P."/>
            <person name="Berry A."/>
            <person name="Aslett M."/>
            <person name="Allison H.C."/>
            <person name="Burton P."/>
            <person name="Vavrova-Anderson J."/>
            <person name="Brown R."/>
            <person name="Browne H."/>
            <person name="Corton N."/>
            <person name="Hauser H."/>
            <person name="Gamble J."/>
            <person name="Gilderthorp R."/>
            <person name="Marcello L."/>
            <person name="McQuillan J."/>
            <person name="Otto T.D."/>
            <person name="Quail M.A."/>
            <person name="Sanders M.J."/>
            <person name="van Tonder A."/>
            <person name="Ginger M.L."/>
            <person name="Field M.C."/>
            <person name="Barry J.D."/>
            <person name="Hertz-Fowler C."/>
            <person name="Berriman M."/>
        </authorList>
    </citation>
    <scope>NUCLEOTIDE SEQUENCE</scope>
    <source>
        <strain evidence="1">IL3000</strain>
    </source>
</reference>
<proteinExistence type="predicted"/>
<dbReference type="AlphaFoldDB" id="G0UUF2"/>
<name>G0UUF2_TRYCI</name>
<protein>
    <submittedName>
        <fullName evidence="1">Uncharacterized protein</fullName>
    </submittedName>
</protein>
<evidence type="ECO:0000313" key="1">
    <source>
        <dbReference type="EMBL" id="CCC93016.1"/>
    </source>
</evidence>
<accession>G0UUF2</accession>
<organism evidence="1">
    <name type="scientific">Trypanosoma congolense (strain IL3000)</name>
    <dbReference type="NCBI Taxonomy" id="1068625"/>
    <lineage>
        <taxon>Eukaryota</taxon>
        <taxon>Discoba</taxon>
        <taxon>Euglenozoa</taxon>
        <taxon>Kinetoplastea</taxon>
        <taxon>Metakinetoplastina</taxon>
        <taxon>Trypanosomatida</taxon>
        <taxon>Trypanosomatidae</taxon>
        <taxon>Trypanosoma</taxon>
        <taxon>Nannomonas</taxon>
    </lineage>
</organism>